<protein>
    <submittedName>
        <fullName evidence="2">Uncharacterized protein</fullName>
    </submittedName>
</protein>
<feature type="region of interest" description="Disordered" evidence="1">
    <location>
        <begin position="40"/>
        <end position="79"/>
    </location>
</feature>
<keyword evidence="3" id="KW-1185">Reference proteome</keyword>
<dbReference type="Proteomes" id="UP001500642">
    <property type="component" value="Unassembled WGS sequence"/>
</dbReference>
<proteinExistence type="predicted"/>
<sequence length="79" mass="8501">MHRRAKSRNVAPIADPPAGLSAISLRNRGRDGTVRFIAENSTRNRPDRIPGSTENGATTGGETSACHSIRNHHQGFSPL</sequence>
<evidence type="ECO:0000313" key="2">
    <source>
        <dbReference type="EMBL" id="GAA4394962.1"/>
    </source>
</evidence>
<name>A0ABP8JRG7_9MICO</name>
<feature type="compositionally biased region" description="Polar residues" evidence="1">
    <location>
        <begin position="52"/>
        <end position="66"/>
    </location>
</feature>
<reference evidence="3" key="1">
    <citation type="journal article" date="2019" name="Int. J. Syst. Evol. Microbiol.">
        <title>The Global Catalogue of Microorganisms (GCM) 10K type strain sequencing project: providing services to taxonomists for standard genome sequencing and annotation.</title>
        <authorList>
            <consortium name="The Broad Institute Genomics Platform"/>
            <consortium name="The Broad Institute Genome Sequencing Center for Infectious Disease"/>
            <person name="Wu L."/>
            <person name="Ma J."/>
        </authorList>
    </citation>
    <scope>NUCLEOTIDE SEQUENCE [LARGE SCALE GENOMIC DNA]</scope>
    <source>
        <strain evidence="3">JCM 17808</strain>
    </source>
</reference>
<accession>A0ABP8JRG7</accession>
<comment type="caution">
    <text evidence="2">The sequence shown here is derived from an EMBL/GenBank/DDBJ whole genome shotgun (WGS) entry which is preliminary data.</text>
</comment>
<evidence type="ECO:0000256" key="1">
    <source>
        <dbReference type="SAM" id="MobiDB-lite"/>
    </source>
</evidence>
<gene>
    <name evidence="2" type="ORF">GCM10023167_24950</name>
</gene>
<dbReference type="EMBL" id="BAABGL010000034">
    <property type="protein sequence ID" value="GAA4394962.1"/>
    <property type="molecule type" value="Genomic_DNA"/>
</dbReference>
<organism evidence="2 3">
    <name type="scientific">Brevibacterium pityocampae</name>
    <dbReference type="NCBI Taxonomy" id="506594"/>
    <lineage>
        <taxon>Bacteria</taxon>
        <taxon>Bacillati</taxon>
        <taxon>Actinomycetota</taxon>
        <taxon>Actinomycetes</taxon>
        <taxon>Micrococcales</taxon>
        <taxon>Brevibacteriaceae</taxon>
        <taxon>Brevibacterium</taxon>
    </lineage>
</organism>
<feature type="region of interest" description="Disordered" evidence="1">
    <location>
        <begin position="1"/>
        <end position="24"/>
    </location>
</feature>
<evidence type="ECO:0000313" key="3">
    <source>
        <dbReference type="Proteomes" id="UP001500642"/>
    </source>
</evidence>